<reference evidence="1 2" key="1">
    <citation type="journal article" date="2010" name="Cell">
        <title>The genome of Naegleria gruberi illuminates early eukaryotic versatility.</title>
        <authorList>
            <person name="Fritz-Laylin L.K."/>
            <person name="Prochnik S.E."/>
            <person name="Ginger M.L."/>
            <person name="Dacks J.B."/>
            <person name="Carpenter M.L."/>
            <person name="Field M.C."/>
            <person name="Kuo A."/>
            <person name="Paredez A."/>
            <person name="Chapman J."/>
            <person name="Pham J."/>
            <person name="Shu S."/>
            <person name="Neupane R."/>
            <person name="Cipriano M."/>
            <person name="Mancuso J."/>
            <person name="Tu H."/>
            <person name="Salamov A."/>
            <person name="Lindquist E."/>
            <person name="Shapiro H."/>
            <person name="Lucas S."/>
            <person name="Grigoriev I.V."/>
            <person name="Cande W.Z."/>
            <person name="Fulton C."/>
            <person name="Rokhsar D.S."/>
            <person name="Dawson S.C."/>
        </authorList>
    </citation>
    <scope>NUCLEOTIDE SEQUENCE [LARGE SCALE GENOMIC DNA]</scope>
    <source>
        <strain evidence="1 2">NEG-M</strain>
    </source>
</reference>
<evidence type="ECO:0000313" key="1">
    <source>
        <dbReference type="EMBL" id="EFC39971.1"/>
    </source>
</evidence>
<accession>D2VSW4</accession>
<dbReference type="AlphaFoldDB" id="D2VSW4"/>
<sequence>MSYFNDDDHKPSRYHTKCTGEIEKSEKVLPWLDMKRSDLQMKEIATLIRQTRRNQLLKMINTTNSEANCYIPKIRNLINQIPDEVYTIHIFPYLKVESLAGKCSLVCKKWFSNVQLAHVSINNFDKLGWKREKHLSNIVKSFKCLESLVAFHGGNEDYSLIRFLSENATSLRKLELSGNSFNQGHIVTRYITNGKLNNLEELAFKDYELEERGILHLTKHESCLKNLTSLEISDKNIGKHLAHLSVLENLKSLTISYCISDEKVIETLCNGLKNLEKLSLSFNTPTVDPKCFKHIANLSNLKYFHTTSMSNESAQYLSSGKLTNLKTLSLLFVTMEEGVLESLFSGNLNEITCLHLKYCTFASMKPIATNLHSLTTLEISTGNDSPLLLHELSVANCKLLNFQCYAHSGFTPLYNFNSPTFSSLKVLNLSQTSSIGNQLNELLQGKLIHLQDLNLKLTGITDEDLKSIRNAINQTPETEEQSFGQLTRLNLSLNKIGDEGCRYLSECRGLYNLRKLQLKNNRIGEEGSKYLIVFALARPKFTNLQGYSLLANDDD</sequence>
<dbReference type="GO" id="GO:0019005">
    <property type="term" value="C:SCF ubiquitin ligase complex"/>
    <property type="evidence" value="ECO:0007669"/>
    <property type="project" value="TreeGrafter"/>
</dbReference>
<protein>
    <submittedName>
        <fullName evidence="1">Predicted protein</fullName>
    </submittedName>
</protein>
<dbReference type="GO" id="GO:0031146">
    <property type="term" value="P:SCF-dependent proteasomal ubiquitin-dependent protein catabolic process"/>
    <property type="evidence" value="ECO:0007669"/>
    <property type="project" value="TreeGrafter"/>
</dbReference>
<dbReference type="GeneID" id="8854207"/>
<gene>
    <name evidence="1" type="ORF">NAEGRDRAFT_72084</name>
</gene>
<dbReference type="SUPFAM" id="SSF52047">
    <property type="entry name" value="RNI-like"/>
    <property type="match status" value="1"/>
</dbReference>
<dbReference type="Gene3D" id="3.80.10.10">
    <property type="entry name" value="Ribonuclease Inhibitor"/>
    <property type="match status" value="2"/>
</dbReference>
<organism evidence="2">
    <name type="scientific">Naegleria gruberi</name>
    <name type="common">Amoeba</name>
    <dbReference type="NCBI Taxonomy" id="5762"/>
    <lineage>
        <taxon>Eukaryota</taxon>
        <taxon>Discoba</taxon>
        <taxon>Heterolobosea</taxon>
        <taxon>Tetramitia</taxon>
        <taxon>Eutetramitia</taxon>
        <taxon>Vahlkampfiidae</taxon>
        <taxon>Naegleria</taxon>
    </lineage>
</organism>
<name>D2VSW4_NAEGR</name>
<dbReference type="InParanoid" id="D2VSW4"/>
<keyword evidence="2" id="KW-1185">Reference proteome</keyword>
<dbReference type="SUPFAM" id="SSF81383">
    <property type="entry name" value="F-box domain"/>
    <property type="match status" value="1"/>
</dbReference>
<dbReference type="EMBL" id="GG738895">
    <property type="protein sequence ID" value="EFC39971.1"/>
    <property type="molecule type" value="Genomic_DNA"/>
</dbReference>
<dbReference type="KEGG" id="ngr:NAEGRDRAFT_72084"/>
<dbReference type="OrthoDB" id="120976at2759"/>
<dbReference type="InterPro" id="IPR032675">
    <property type="entry name" value="LRR_dom_sf"/>
</dbReference>
<dbReference type="PANTHER" id="PTHR13318">
    <property type="entry name" value="PARTNER OF PAIRED, ISOFORM B-RELATED"/>
    <property type="match status" value="1"/>
</dbReference>
<proteinExistence type="predicted"/>
<evidence type="ECO:0000313" key="2">
    <source>
        <dbReference type="Proteomes" id="UP000006671"/>
    </source>
</evidence>
<dbReference type="RefSeq" id="XP_002672715.1">
    <property type="nucleotide sequence ID" value="XM_002672669.1"/>
</dbReference>
<dbReference type="Proteomes" id="UP000006671">
    <property type="component" value="Unassembled WGS sequence"/>
</dbReference>
<dbReference type="VEuPathDB" id="AmoebaDB:NAEGRDRAFT_72084"/>
<dbReference type="InterPro" id="IPR036047">
    <property type="entry name" value="F-box-like_dom_sf"/>
</dbReference>